<accession>A0A9X4AYA2</accession>
<dbReference type="InterPro" id="IPR045073">
    <property type="entry name" value="Omega/Tau-like"/>
</dbReference>
<evidence type="ECO:0000313" key="6">
    <source>
        <dbReference type="EMBL" id="MDC3987140.1"/>
    </source>
</evidence>
<gene>
    <name evidence="6" type="ORF">KEG57_42125</name>
</gene>
<keyword evidence="7" id="KW-1185">Reference proteome</keyword>
<dbReference type="PANTHER" id="PTHR43968:SF6">
    <property type="entry name" value="GLUTATHIONE S-TRANSFERASE OMEGA"/>
    <property type="match status" value="1"/>
</dbReference>
<dbReference type="Gene3D" id="3.40.30.10">
    <property type="entry name" value="Glutaredoxin"/>
    <property type="match status" value="1"/>
</dbReference>
<proteinExistence type="predicted"/>
<organism evidence="6 7">
    <name type="scientific">Polyangium jinanense</name>
    <dbReference type="NCBI Taxonomy" id="2829994"/>
    <lineage>
        <taxon>Bacteria</taxon>
        <taxon>Pseudomonadati</taxon>
        <taxon>Myxococcota</taxon>
        <taxon>Polyangia</taxon>
        <taxon>Polyangiales</taxon>
        <taxon>Polyangiaceae</taxon>
        <taxon>Polyangium</taxon>
    </lineage>
</organism>
<evidence type="ECO:0000256" key="3">
    <source>
        <dbReference type="ARBA" id="ARBA00047960"/>
    </source>
</evidence>
<dbReference type="Pfam" id="PF13410">
    <property type="entry name" value="GST_C_2"/>
    <property type="match status" value="1"/>
</dbReference>
<dbReference type="SFLD" id="SFLDG01152">
    <property type="entry name" value="Main.3:_Omega-_and_Tau-like"/>
    <property type="match status" value="1"/>
</dbReference>
<dbReference type="SUPFAM" id="SSF47616">
    <property type="entry name" value="GST C-terminal domain-like"/>
    <property type="match status" value="1"/>
</dbReference>
<dbReference type="GO" id="GO:0005737">
    <property type="term" value="C:cytoplasm"/>
    <property type="evidence" value="ECO:0007669"/>
    <property type="project" value="TreeGrafter"/>
</dbReference>
<evidence type="ECO:0000256" key="1">
    <source>
        <dbReference type="ARBA" id="ARBA00012452"/>
    </source>
</evidence>
<dbReference type="EMBL" id="JAGTJJ010000048">
    <property type="protein sequence ID" value="MDC3987140.1"/>
    <property type="molecule type" value="Genomic_DNA"/>
</dbReference>
<evidence type="ECO:0000313" key="7">
    <source>
        <dbReference type="Proteomes" id="UP001151081"/>
    </source>
</evidence>
<sequence>MTHLTLISHELCPYVQRAAIVLAEKGVAFDRVDIDLSKKPDWFLAISPLGRVPLLRVRDENGKEAVLFESLAICEYLEETLSGPKLHPEDPIERARDRAWFDLASGLLGDIWALETTKDAEVFEAKRKAIVSKVEILEGAVSDGPYFHGRTFSMLDAVIASAFRYFEVIDAIKDTRVFEKAPRVRAWKAALAERPSVKNAVPANYPDKLRAFLASHDAYLLRQAPEGA</sequence>
<dbReference type="InterPro" id="IPR040079">
    <property type="entry name" value="Glutathione_S-Trfase"/>
</dbReference>
<dbReference type="InterPro" id="IPR036282">
    <property type="entry name" value="Glutathione-S-Trfase_C_sf"/>
</dbReference>
<dbReference type="AlphaFoldDB" id="A0A9X4AYA2"/>
<dbReference type="PROSITE" id="PS50404">
    <property type="entry name" value="GST_NTER"/>
    <property type="match status" value="1"/>
</dbReference>
<dbReference type="Gene3D" id="1.20.1050.10">
    <property type="match status" value="1"/>
</dbReference>
<dbReference type="CDD" id="cd00570">
    <property type="entry name" value="GST_N_family"/>
    <property type="match status" value="1"/>
</dbReference>
<reference evidence="6 7" key="1">
    <citation type="submission" date="2021-04" db="EMBL/GenBank/DDBJ databases">
        <title>Genome analysis of Polyangium sp.</title>
        <authorList>
            <person name="Li Y."/>
            <person name="Wang J."/>
        </authorList>
    </citation>
    <scope>NUCLEOTIDE SEQUENCE [LARGE SCALE GENOMIC DNA]</scope>
    <source>
        <strain evidence="6 7">SDU14</strain>
    </source>
</reference>
<feature type="domain" description="GST C-terminal" evidence="5">
    <location>
        <begin position="90"/>
        <end position="212"/>
    </location>
</feature>
<evidence type="ECO:0000259" key="5">
    <source>
        <dbReference type="PROSITE" id="PS50405"/>
    </source>
</evidence>
<evidence type="ECO:0000256" key="2">
    <source>
        <dbReference type="ARBA" id="ARBA00022679"/>
    </source>
</evidence>
<dbReference type="PANTHER" id="PTHR43968">
    <property type="match status" value="1"/>
</dbReference>
<comment type="caution">
    <text evidence="6">The sequence shown here is derived from an EMBL/GenBank/DDBJ whole genome shotgun (WGS) entry which is preliminary data.</text>
</comment>
<dbReference type="GO" id="GO:0004364">
    <property type="term" value="F:glutathione transferase activity"/>
    <property type="evidence" value="ECO:0007669"/>
    <property type="project" value="UniProtKB-EC"/>
</dbReference>
<evidence type="ECO:0000259" key="4">
    <source>
        <dbReference type="PROSITE" id="PS50404"/>
    </source>
</evidence>
<protein>
    <recommendedName>
        <fullName evidence="1">glutathione transferase</fullName>
        <ecNumber evidence="1">2.5.1.18</ecNumber>
    </recommendedName>
</protein>
<name>A0A9X4AYA2_9BACT</name>
<comment type="catalytic activity">
    <reaction evidence="3">
        <text>RX + glutathione = an S-substituted glutathione + a halide anion + H(+)</text>
        <dbReference type="Rhea" id="RHEA:16437"/>
        <dbReference type="ChEBI" id="CHEBI:15378"/>
        <dbReference type="ChEBI" id="CHEBI:16042"/>
        <dbReference type="ChEBI" id="CHEBI:17792"/>
        <dbReference type="ChEBI" id="CHEBI:57925"/>
        <dbReference type="ChEBI" id="CHEBI:90779"/>
        <dbReference type="EC" id="2.5.1.18"/>
    </reaction>
</comment>
<feature type="domain" description="GST N-terminal" evidence="4">
    <location>
        <begin position="2"/>
        <end position="85"/>
    </location>
</feature>
<dbReference type="Pfam" id="PF13409">
    <property type="entry name" value="GST_N_2"/>
    <property type="match status" value="1"/>
</dbReference>
<dbReference type="Proteomes" id="UP001151081">
    <property type="component" value="Unassembled WGS sequence"/>
</dbReference>
<dbReference type="InterPro" id="IPR010987">
    <property type="entry name" value="Glutathione-S-Trfase_C-like"/>
</dbReference>
<dbReference type="InterPro" id="IPR036249">
    <property type="entry name" value="Thioredoxin-like_sf"/>
</dbReference>
<dbReference type="InterPro" id="IPR004045">
    <property type="entry name" value="Glutathione_S-Trfase_N"/>
</dbReference>
<dbReference type="SFLD" id="SFLDS00019">
    <property type="entry name" value="Glutathione_Transferase_(cytos"/>
    <property type="match status" value="1"/>
</dbReference>
<dbReference type="InterPro" id="IPR050983">
    <property type="entry name" value="GST_Omega/HSP26"/>
</dbReference>
<keyword evidence="2" id="KW-0808">Transferase</keyword>
<dbReference type="PROSITE" id="PS50405">
    <property type="entry name" value="GST_CTER"/>
    <property type="match status" value="1"/>
</dbReference>
<dbReference type="SFLD" id="SFLDG00358">
    <property type="entry name" value="Main_(cytGST)"/>
    <property type="match status" value="1"/>
</dbReference>
<dbReference type="EC" id="2.5.1.18" evidence="1"/>
<dbReference type="SUPFAM" id="SSF52833">
    <property type="entry name" value="Thioredoxin-like"/>
    <property type="match status" value="1"/>
</dbReference>
<dbReference type="RefSeq" id="WP_272422250.1">
    <property type="nucleotide sequence ID" value="NZ_JAGTJJ010000048.1"/>
</dbReference>